<evidence type="ECO:0000313" key="3">
    <source>
        <dbReference type="Proteomes" id="UP000250079"/>
    </source>
</evidence>
<dbReference type="EMBL" id="CP018632">
    <property type="protein sequence ID" value="ASJ75599.1"/>
    <property type="molecule type" value="Genomic_DNA"/>
</dbReference>
<evidence type="ECO:0008006" key="4">
    <source>
        <dbReference type="Google" id="ProtNLM"/>
    </source>
</evidence>
<keyword evidence="1" id="KW-0812">Transmembrane</keyword>
<dbReference type="PANTHER" id="PTHR38568">
    <property type="entry name" value="DUF445 DOMAIN-CONTAINING PROTEIN-RELATED"/>
    <property type="match status" value="1"/>
</dbReference>
<evidence type="ECO:0000256" key="1">
    <source>
        <dbReference type="SAM" id="Phobius"/>
    </source>
</evidence>
<evidence type="ECO:0000313" key="2">
    <source>
        <dbReference type="EMBL" id="ASJ75599.1"/>
    </source>
</evidence>
<dbReference type="KEGG" id="gai:IMCC3135_27730"/>
<accession>A0A2Z2NW90</accession>
<protein>
    <recommendedName>
        <fullName evidence="4">DUF445 domain-containing protein</fullName>
    </recommendedName>
</protein>
<dbReference type="AlphaFoldDB" id="A0A2Z2NW90"/>
<dbReference type="Proteomes" id="UP000250079">
    <property type="component" value="Chromosome"/>
</dbReference>
<dbReference type="PANTHER" id="PTHR38568:SF1">
    <property type="entry name" value="DUF445 DOMAIN-CONTAINING PROTEIN"/>
    <property type="match status" value="1"/>
</dbReference>
<dbReference type="RefSeq" id="WP_088920497.1">
    <property type="nucleotide sequence ID" value="NZ_CP018632.1"/>
</dbReference>
<feature type="transmembrane region" description="Helical" evidence="1">
    <location>
        <begin position="230"/>
        <end position="254"/>
    </location>
</feature>
<name>A0A2Z2NW90_9GAMM</name>
<sequence>MFDKHLTPNLLAAAVALLSLALPEPWQSLLLSTGLFALSGSLTNWLAVHMLFERVPGLYGSGVITLHFEEFKLGILRMVHEELFAKDKVERLLSQESTPSEGDDPTSQAKSGLADAVDLEPLLTAIDLDAAYDQLVATIVESSFGSMLAMVGGETALQPLREPFKERMHGFLADAAKSPRIQAAIGEQLSKAASSERFVNKLDTLLRARLDEMTPEMVRDIMQRMIREHLGWLVVWGGVFGGLIGLVAGLFGVLA</sequence>
<keyword evidence="3" id="KW-1185">Reference proteome</keyword>
<reference evidence="2 3" key="1">
    <citation type="submission" date="2016-12" db="EMBL/GenBank/DDBJ databases">
        <authorList>
            <person name="Song W.-J."/>
            <person name="Kurnit D.M."/>
        </authorList>
    </citation>
    <scope>NUCLEOTIDE SEQUENCE [LARGE SCALE GENOMIC DNA]</scope>
    <source>
        <strain evidence="2 3">IMCC3135</strain>
    </source>
</reference>
<organism evidence="2 3">
    <name type="scientific">Granulosicoccus antarcticus IMCC3135</name>
    <dbReference type="NCBI Taxonomy" id="1192854"/>
    <lineage>
        <taxon>Bacteria</taxon>
        <taxon>Pseudomonadati</taxon>
        <taxon>Pseudomonadota</taxon>
        <taxon>Gammaproteobacteria</taxon>
        <taxon>Chromatiales</taxon>
        <taxon>Granulosicoccaceae</taxon>
        <taxon>Granulosicoccus</taxon>
    </lineage>
</organism>
<gene>
    <name evidence="2" type="ORF">IMCC3135_27730</name>
</gene>
<proteinExistence type="predicted"/>
<dbReference type="OrthoDB" id="5565224at2"/>
<keyword evidence="1" id="KW-1133">Transmembrane helix</keyword>
<keyword evidence="1" id="KW-0472">Membrane</keyword>